<dbReference type="Proteomes" id="UP000038040">
    <property type="component" value="Unplaced"/>
</dbReference>
<keyword evidence="4" id="KW-0067">ATP-binding</keyword>
<reference evidence="10" key="1">
    <citation type="submission" date="2016-04" db="UniProtKB">
        <authorList>
            <consortium name="WormBaseParasite"/>
        </authorList>
    </citation>
    <scope>IDENTIFICATION</scope>
</reference>
<dbReference type="GO" id="GO:0016887">
    <property type="term" value="F:ATP hydrolysis activity"/>
    <property type="evidence" value="ECO:0007669"/>
    <property type="project" value="InterPro"/>
</dbReference>
<gene>
    <name evidence="7" type="ORF">DME_LOCUS4036</name>
</gene>
<evidence type="ECO:0000256" key="1">
    <source>
        <dbReference type="ARBA" id="ARBA00011054"/>
    </source>
</evidence>
<dbReference type="InterPro" id="IPR017871">
    <property type="entry name" value="ABC_transporter-like_CS"/>
</dbReference>
<dbReference type="Pfam" id="PF00005">
    <property type="entry name" value="ABC_tran"/>
    <property type="match status" value="2"/>
</dbReference>
<protein>
    <submittedName>
        <fullName evidence="10">ABC transporter domain-containing protein</fullName>
    </submittedName>
</protein>
<dbReference type="EMBL" id="UYYG01000255">
    <property type="protein sequence ID" value="VDN54063.1"/>
    <property type="molecule type" value="Genomic_DNA"/>
</dbReference>
<evidence type="ECO:0000313" key="10">
    <source>
        <dbReference type="WBParaSite" id="DME_0001061101-mRNA-1"/>
    </source>
</evidence>
<dbReference type="InterPro" id="IPR032781">
    <property type="entry name" value="ABC_tran_Xtn"/>
</dbReference>
<dbReference type="AlphaFoldDB" id="A0A158Q6N2"/>
<proteinExistence type="inferred from homology"/>
<dbReference type="PANTHER" id="PTHR19211">
    <property type="entry name" value="ATP-BINDING TRANSPORT PROTEIN-RELATED"/>
    <property type="match status" value="1"/>
</dbReference>
<dbReference type="Gene3D" id="3.40.50.300">
    <property type="entry name" value="P-loop containing nucleotide triphosphate hydrolases"/>
    <property type="match status" value="2"/>
</dbReference>
<evidence type="ECO:0000256" key="5">
    <source>
        <dbReference type="SAM" id="Coils"/>
    </source>
</evidence>
<evidence type="ECO:0000256" key="2">
    <source>
        <dbReference type="ARBA" id="ARBA00022737"/>
    </source>
</evidence>
<evidence type="ECO:0000259" key="6">
    <source>
        <dbReference type="PROSITE" id="PS50893"/>
    </source>
</evidence>
<feature type="coiled-coil region" evidence="5">
    <location>
        <begin position="1"/>
        <end position="28"/>
    </location>
</feature>
<feature type="domain" description="ABC transporter" evidence="6">
    <location>
        <begin position="325"/>
        <end position="542"/>
    </location>
</feature>
<evidence type="ECO:0000313" key="7">
    <source>
        <dbReference type="EMBL" id="VDN54063.1"/>
    </source>
</evidence>
<keyword evidence="3" id="KW-0547">Nucleotide-binding</keyword>
<keyword evidence="2" id="KW-0677">Repeat</keyword>
<dbReference type="PROSITE" id="PS00211">
    <property type="entry name" value="ABC_TRANSPORTER_1"/>
    <property type="match status" value="1"/>
</dbReference>
<dbReference type="WBParaSite" id="DME_0001061101-mRNA-1">
    <property type="protein sequence ID" value="DME_0001061101-mRNA-1"/>
    <property type="gene ID" value="DME_0001061101"/>
</dbReference>
<dbReference type="PANTHER" id="PTHR19211:SF15">
    <property type="entry name" value="ATP-BINDING CASSETTE SUB-FAMILY F MEMBER 2"/>
    <property type="match status" value="1"/>
</dbReference>
<dbReference type="PROSITE" id="PS50893">
    <property type="entry name" value="ABC_TRANSPORTER_2"/>
    <property type="match status" value="2"/>
</dbReference>
<dbReference type="STRING" id="318479.A0A158Q6N2"/>
<dbReference type="InterPro" id="IPR050611">
    <property type="entry name" value="ABCF"/>
</dbReference>
<organism evidence="8 10">
    <name type="scientific">Dracunculus medinensis</name>
    <name type="common">Guinea worm</name>
    <dbReference type="NCBI Taxonomy" id="318479"/>
    <lineage>
        <taxon>Eukaryota</taxon>
        <taxon>Metazoa</taxon>
        <taxon>Ecdysozoa</taxon>
        <taxon>Nematoda</taxon>
        <taxon>Chromadorea</taxon>
        <taxon>Rhabditida</taxon>
        <taxon>Spirurina</taxon>
        <taxon>Dracunculoidea</taxon>
        <taxon>Dracunculidae</taxon>
        <taxon>Dracunculus</taxon>
    </lineage>
</organism>
<sequence length="548" mass="62850">MEDVENTLDVAAALLEKLELENAQARSVAGALTSHQLSLDIKVEGLTITFYGKEIVTDTKLELNMGRRYGLIGLNGSAIFRRELPIPDHIDMFLVSREMAASYDSALKLKIIESQEKLLDIYDRLEEMDADKAEVKAAEILHGLGFTRSMMLKKCADFSGGWRMRIALARALYLKPSLLLLDEPTNHLDLEACVWLEEELSRYKRTLLIVSHSQDFMNGVCTNIIHLFQNKLNYYGGNYDTYVRTRTELLENQMKRYKWEQDQLADMKDYIARFGHGSAKLARQAQSKEKTMAKMIAGGLTEKVVVEKVKPFYFFDPGPIPPPVIMVQHVEFRYKPDSPLIYKDLDFGIDLDARIALVGPNGAGKSTLLKLLTNEVMPTNGLIRRHSHCKIGRYHQHLHEELPLEKSALEFMMLSFPDVREKEEMRKIIGRYGLSGREQICPMKQLSDGQRCRVSFAWLAWQQPHLLLLDEPTNHLDMDSIDALADAINCFEGGLILVSHDFRLVHQVAEEIWICNNQTVTKWDGDIYSYKEYLRSSIDKSRKKMIER</sequence>
<accession>A0A158Q6N2</accession>
<dbReference type="InterPro" id="IPR003439">
    <property type="entry name" value="ABC_transporter-like_ATP-bd"/>
</dbReference>
<dbReference type="FunFam" id="3.40.50.300:FF:000104">
    <property type="entry name" value="ATP-binding cassette sub-family F member 3"/>
    <property type="match status" value="1"/>
</dbReference>
<dbReference type="InterPro" id="IPR003593">
    <property type="entry name" value="AAA+_ATPase"/>
</dbReference>
<reference evidence="7 9" key="2">
    <citation type="submission" date="2018-11" db="EMBL/GenBank/DDBJ databases">
        <authorList>
            <consortium name="Pathogen Informatics"/>
        </authorList>
    </citation>
    <scope>NUCLEOTIDE SEQUENCE [LARGE SCALE GENOMIC DNA]</scope>
</reference>
<evidence type="ECO:0000313" key="8">
    <source>
        <dbReference type="Proteomes" id="UP000038040"/>
    </source>
</evidence>
<evidence type="ECO:0000313" key="9">
    <source>
        <dbReference type="Proteomes" id="UP000274756"/>
    </source>
</evidence>
<dbReference type="OrthoDB" id="2110130at2759"/>
<dbReference type="FunFam" id="3.40.50.300:FF:000011">
    <property type="entry name" value="Putative ABC transporter ATP-binding component"/>
    <property type="match status" value="1"/>
</dbReference>
<evidence type="ECO:0000256" key="4">
    <source>
        <dbReference type="ARBA" id="ARBA00022840"/>
    </source>
</evidence>
<dbReference type="CDD" id="cd03221">
    <property type="entry name" value="ABCF_EF-3"/>
    <property type="match status" value="2"/>
</dbReference>
<dbReference type="InterPro" id="IPR027417">
    <property type="entry name" value="P-loop_NTPase"/>
</dbReference>
<feature type="domain" description="ABC transporter" evidence="6">
    <location>
        <begin position="41"/>
        <end position="254"/>
    </location>
</feature>
<name>A0A158Q6N2_DRAME</name>
<keyword evidence="5" id="KW-0175">Coiled coil</keyword>
<dbReference type="GO" id="GO:0005524">
    <property type="term" value="F:ATP binding"/>
    <property type="evidence" value="ECO:0007669"/>
    <property type="project" value="UniProtKB-KW"/>
</dbReference>
<dbReference type="SUPFAM" id="SSF52540">
    <property type="entry name" value="P-loop containing nucleoside triphosphate hydrolases"/>
    <property type="match status" value="2"/>
</dbReference>
<keyword evidence="9" id="KW-1185">Reference proteome</keyword>
<comment type="similarity">
    <text evidence="1">Belongs to the ABC transporter superfamily. ABCF family. EF3 subfamily.</text>
</comment>
<evidence type="ECO:0000256" key="3">
    <source>
        <dbReference type="ARBA" id="ARBA00022741"/>
    </source>
</evidence>
<dbReference type="Pfam" id="PF12848">
    <property type="entry name" value="ABC_tran_Xtn"/>
    <property type="match status" value="1"/>
</dbReference>
<dbReference type="SMART" id="SM00382">
    <property type="entry name" value="AAA"/>
    <property type="match status" value="2"/>
</dbReference>
<dbReference type="Proteomes" id="UP000274756">
    <property type="component" value="Unassembled WGS sequence"/>
</dbReference>